<dbReference type="GO" id="GO:0004518">
    <property type="term" value="F:nuclease activity"/>
    <property type="evidence" value="ECO:0007669"/>
    <property type="project" value="UniProtKB-KW"/>
</dbReference>
<keyword evidence="5" id="KW-0547">Nucleotide-binding</keyword>
<dbReference type="SUPFAM" id="SSF52540">
    <property type="entry name" value="P-loop containing nucleoside triphosphate hydrolases"/>
    <property type="match status" value="1"/>
</dbReference>
<dbReference type="HOGENOM" id="CLU_010123_1_1_2"/>
<dbReference type="EMBL" id="CP000609">
    <property type="protein sequence ID" value="ABO35078.1"/>
    <property type="molecule type" value="Genomic_DNA"/>
</dbReference>
<evidence type="ECO:0000256" key="9">
    <source>
        <dbReference type="ARBA" id="ARBA00023118"/>
    </source>
</evidence>
<dbReference type="PROSITE" id="PS51643">
    <property type="entry name" value="HD_CAS3"/>
    <property type="match status" value="1"/>
</dbReference>
<evidence type="ECO:0000259" key="11">
    <source>
        <dbReference type="PROSITE" id="PS51643"/>
    </source>
</evidence>
<dbReference type="OrthoDB" id="43851at2157"/>
<dbReference type="GO" id="GO:0046872">
    <property type="term" value="F:metal ion binding"/>
    <property type="evidence" value="ECO:0007669"/>
    <property type="project" value="UniProtKB-KW"/>
</dbReference>
<dbReference type="GO" id="GO:0140097">
    <property type="term" value="F:catalytic activity, acting on DNA"/>
    <property type="evidence" value="ECO:0007669"/>
    <property type="project" value="UniProtKB-ARBA"/>
</dbReference>
<evidence type="ECO:0000256" key="7">
    <source>
        <dbReference type="ARBA" id="ARBA00022806"/>
    </source>
</evidence>
<dbReference type="Gene3D" id="1.10.3210.30">
    <property type="match status" value="1"/>
</dbReference>
<dbReference type="Gene3D" id="3.40.50.300">
    <property type="entry name" value="P-loop containing nucleotide triphosphate hydrolases"/>
    <property type="match status" value="2"/>
</dbReference>
<dbReference type="InterPro" id="IPR014001">
    <property type="entry name" value="Helicase_ATP-bd"/>
</dbReference>
<evidence type="ECO:0000313" key="13">
    <source>
        <dbReference type="Proteomes" id="UP000000253"/>
    </source>
</evidence>
<feature type="domain" description="Helicase ATP-binding" evidence="10">
    <location>
        <begin position="278"/>
        <end position="477"/>
    </location>
</feature>
<gene>
    <name evidence="12" type="ordered locus">MmarC5_0768</name>
</gene>
<keyword evidence="4" id="KW-0479">Metal-binding</keyword>
<dbReference type="AlphaFoldDB" id="A4FXZ4"/>
<feature type="domain" description="HD Cas3-type" evidence="11">
    <location>
        <begin position="6"/>
        <end position="213"/>
    </location>
</feature>
<sequence>MQNLIMSHEKKLLKDHLFNVGKNIENILVKKDLDLKLIDKELLPKLGYLIGIAHDFGKSTSFFQSKLNENKNSEYSHHGLISSIFGYHLLKEYVHNEDFSIISYIAIKNHHGNIKCPLESISSRLEKDLKVQYKDILSRKEEVFKIYETLLLEYQIDLEKVFLNMEITIEDFESFIDDMEDMLDEELESSDAIERFLTCNLLYSVLVDSDKKEAANLSNEYFTDNVESYYDIKEYINNLKQEMAEKFVKNNMNLLRDQFYQDVVENPMISNKCYMYSVNAPTGIGKTLTVLGLANKIKSLNPKSNRIIYCLPYSSIIDQTHGEMENIFKYFIGEEYSKKPTKYLLKHHYLTPLLIKGLDNEEDCNLTQDSDINITYMDQKLLLESWESANIITTFVQFFESIFSNKNSRLKKFHNIINSIVILDEIQTMPAEYYKLIKMVFEILSKRFKTTIIFLTATQPNLACEDSVNLVNTRYFTNNEFDRVELYKINGLTPIDEKQFLDSFEKLFFGNSAIVVCNKINVAIKLYELIRKNEKFSEYSVLSLTTNITPKDRKNRIKKINKMLKGNEKIILVSTQLIEAGVDLSFQYGFRDVAPLDSIIQTSGRVNRSNEYDIGKMYLFNYVGENGRIGSSIYDPKSIQITRELLENDKYMSKDYWGLSNQYYGKYMLSGKSNLLLNSIYNLIYEMKEYNKNKILPVNMFKVITDHKKFDVIISPDETSDLKIKELIKTHEAMIQITEIYGENKMEFGKLSEKYEILKKELNENRVSIYENILNKYSDFTHEFNGLNYILSEDYNKIYDENIGVIALDNCEIKHKTLFS</sequence>
<dbReference type="PROSITE" id="PS51192">
    <property type="entry name" value="HELICASE_ATP_BIND_1"/>
    <property type="match status" value="1"/>
</dbReference>
<evidence type="ECO:0000259" key="10">
    <source>
        <dbReference type="PROSITE" id="PS51192"/>
    </source>
</evidence>
<name>A4FXZ4_METM5</name>
<dbReference type="InterPro" id="IPR054712">
    <property type="entry name" value="Cas3-like_dom"/>
</dbReference>
<dbReference type="KEGG" id="mmq:MmarC5_0768"/>
<dbReference type="GO" id="GO:0005524">
    <property type="term" value="F:ATP binding"/>
    <property type="evidence" value="ECO:0007669"/>
    <property type="project" value="UniProtKB-KW"/>
</dbReference>
<dbReference type="GeneID" id="4929327"/>
<accession>A4FXZ4</accession>
<dbReference type="InterPro" id="IPR011545">
    <property type="entry name" value="DEAD/DEAH_box_helicase_dom"/>
</dbReference>
<evidence type="ECO:0000256" key="1">
    <source>
        <dbReference type="ARBA" id="ARBA00006847"/>
    </source>
</evidence>
<dbReference type="SMART" id="SM00487">
    <property type="entry name" value="DEXDc"/>
    <property type="match status" value="1"/>
</dbReference>
<dbReference type="GO" id="GO:0051607">
    <property type="term" value="P:defense response to virus"/>
    <property type="evidence" value="ECO:0007669"/>
    <property type="project" value="UniProtKB-KW"/>
</dbReference>
<keyword evidence="8" id="KW-0067">ATP-binding</keyword>
<dbReference type="Pfam" id="PF22590">
    <property type="entry name" value="Cas3-like_C_2"/>
    <property type="match status" value="1"/>
</dbReference>
<evidence type="ECO:0000256" key="8">
    <source>
        <dbReference type="ARBA" id="ARBA00022840"/>
    </source>
</evidence>
<dbReference type="GO" id="GO:0004386">
    <property type="term" value="F:helicase activity"/>
    <property type="evidence" value="ECO:0007669"/>
    <property type="project" value="UniProtKB-KW"/>
</dbReference>
<proteinExistence type="inferred from homology"/>
<dbReference type="SMART" id="SM00490">
    <property type="entry name" value="HELICc"/>
    <property type="match status" value="1"/>
</dbReference>
<dbReference type="RefSeq" id="WP_011868532.1">
    <property type="nucleotide sequence ID" value="NC_009135.1"/>
</dbReference>
<dbReference type="CDD" id="cd17930">
    <property type="entry name" value="DEXHc_cas3"/>
    <property type="match status" value="1"/>
</dbReference>
<dbReference type="NCBIfam" id="TIGR01596">
    <property type="entry name" value="cas3_HD"/>
    <property type="match status" value="1"/>
</dbReference>
<dbReference type="GO" id="GO:0016787">
    <property type="term" value="F:hydrolase activity"/>
    <property type="evidence" value="ECO:0007669"/>
    <property type="project" value="UniProtKB-KW"/>
</dbReference>
<evidence type="ECO:0000256" key="2">
    <source>
        <dbReference type="ARBA" id="ARBA00009046"/>
    </source>
</evidence>
<dbReference type="InterPro" id="IPR006474">
    <property type="entry name" value="Helicase_Cas3_CRISPR-ass_core"/>
</dbReference>
<keyword evidence="9" id="KW-0051">Antiviral defense</keyword>
<organism evidence="12 13">
    <name type="scientific">Methanococcus maripaludis (strain C5 / ATCC BAA-1333)</name>
    <dbReference type="NCBI Taxonomy" id="402880"/>
    <lineage>
        <taxon>Archaea</taxon>
        <taxon>Methanobacteriati</taxon>
        <taxon>Methanobacteriota</taxon>
        <taxon>Methanomada group</taxon>
        <taxon>Methanococci</taxon>
        <taxon>Methanococcales</taxon>
        <taxon>Methanococcaceae</taxon>
        <taxon>Methanococcus</taxon>
    </lineage>
</organism>
<evidence type="ECO:0000256" key="4">
    <source>
        <dbReference type="ARBA" id="ARBA00022723"/>
    </source>
</evidence>
<evidence type="ECO:0000313" key="12">
    <source>
        <dbReference type="EMBL" id="ABO35078.1"/>
    </source>
</evidence>
<keyword evidence="3" id="KW-0540">Nuclease</keyword>
<dbReference type="Proteomes" id="UP000000253">
    <property type="component" value="Chromosome"/>
</dbReference>
<dbReference type="InterPro" id="IPR027417">
    <property type="entry name" value="P-loop_NTPase"/>
</dbReference>
<evidence type="ECO:0000256" key="5">
    <source>
        <dbReference type="ARBA" id="ARBA00022741"/>
    </source>
</evidence>
<comment type="similarity">
    <text evidence="2">In the central section; belongs to the CRISPR-associated helicase Cas3 family.</text>
</comment>
<dbReference type="eggNOG" id="arCOG01445">
    <property type="taxonomic scope" value="Archaea"/>
</dbReference>
<dbReference type="InterPro" id="IPR001650">
    <property type="entry name" value="Helicase_C-like"/>
</dbReference>
<keyword evidence="7" id="KW-0347">Helicase</keyword>
<dbReference type="Pfam" id="PF00270">
    <property type="entry name" value="DEAD"/>
    <property type="match status" value="1"/>
</dbReference>
<protein>
    <submittedName>
        <fullName evidence="12">CRISPR-associated helicase, Cas3 family</fullName>
    </submittedName>
</protein>
<dbReference type="NCBIfam" id="TIGR01587">
    <property type="entry name" value="cas3_core"/>
    <property type="match status" value="1"/>
</dbReference>
<evidence type="ECO:0000256" key="6">
    <source>
        <dbReference type="ARBA" id="ARBA00022801"/>
    </source>
</evidence>
<dbReference type="CDD" id="cd18785">
    <property type="entry name" value="SF2_C"/>
    <property type="match status" value="1"/>
</dbReference>
<dbReference type="GO" id="GO:0003676">
    <property type="term" value="F:nucleic acid binding"/>
    <property type="evidence" value="ECO:0007669"/>
    <property type="project" value="InterPro"/>
</dbReference>
<dbReference type="InterPro" id="IPR038257">
    <property type="entry name" value="CRISPR-assoc_Cas3_HD_sf"/>
</dbReference>
<dbReference type="InterPro" id="IPR006483">
    <property type="entry name" value="CRISPR-assoc_Cas3_HD"/>
</dbReference>
<comment type="similarity">
    <text evidence="1">In the N-terminal section; belongs to the CRISPR-associated nuclease Cas3-HD family.</text>
</comment>
<dbReference type="CDD" id="cd09641">
    <property type="entry name" value="Cas3''_I"/>
    <property type="match status" value="1"/>
</dbReference>
<evidence type="ECO:0000256" key="3">
    <source>
        <dbReference type="ARBA" id="ARBA00022722"/>
    </source>
</evidence>
<reference evidence="12 13" key="1">
    <citation type="submission" date="2007-03" db="EMBL/GenBank/DDBJ databases">
        <title>Complete sequence of chromosome of Methanococcus maripaludis C5.</title>
        <authorList>
            <consortium name="US DOE Joint Genome Institute"/>
            <person name="Copeland A."/>
            <person name="Lucas S."/>
            <person name="Lapidus A."/>
            <person name="Barry K."/>
            <person name="Glavina del Rio T."/>
            <person name="Dalin E."/>
            <person name="Tice H."/>
            <person name="Pitluck S."/>
            <person name="Chertkov O."/>
            <person name="Brettin T."/>
            <person name="Bruce D."/>
            <person name="Han C."/>
            <person name="Detter J.C."/>
            <person name="Schmutz J."/>
            <person name="Larimer F."/>
            <person name="Land M."/>
            <person name="Hauser L."/>
            <person name="Kyrpides N."/>
            <person name="Mikhailova N."/>
            <person name="Sieprawska-Lupa M."/>
            <person name="Whitman W.B."/>
            <person name="Richardson P."/>
        </authorList>
    </citation>
    <scope>NUCLEOTIDE SEQUENCE [LARGE SCALE GENOMIC DNA]</scope>
    <source>
        <strain evidence="13">C5 / ATCC BAA-1333</strain>
    </source>
</reference>
<keyword evidence="6" id="KW-0378">Hydrolase</keyword>
<dbReference type="STRING" id="402880.MmarC5_0768"/>